<keyword evidence="1" id="KW-0812">Transmembrane</keyword>
<protein>
    <submittedName>
        <fullName evidence="2">Uncharacterized protein</fullName>
    </submittedName>
</protein>
<reference evidence="2 3" key="1">
    <citation type="submission" date="2019-07" db="EMBL/GenBank/DDBJ databases">
        <title>Whole genome shotgun sequence of Halobacillus faecis NBRC 103569.</title>
        <authorList>
            <person name="Hosoyama A."/>
            <person name="Uohara A."/>
            <person name="Ohji S."/>
            <person name="Ichikawa N."/>
        </authorList>
    </citation>
    <scope>NUCLEOTIDE SEQUENCE [LARGE SCALE GENOMIC DNA]</scope>
    <source>
        <strain evidence="2 3">NBRC 103569</strain>
    </source>
</reference>
<organism evidence="2 3">
    <name type="scientific">Halobacillus faecis</name>
    <dbReference type="NCBI Taxonomy" id="360184"/>
    <lineage>
        <taxon>Bacteria</taxon>
        <taxon>Bacillati</taxon>
        <taxon>Bacillota</taxon>
        <taxon>Bacilli</taxon>
        <taxon>Bacillales</taxon>
        <taxon>Bacillaceae</taxon>
        <taxon>Halobacillus</taxon>
    </lineage>
</organism>
<feature type="transmembrane region" description="Helical" evidence="1">
    <location>
        <begin position="12"/>
        <end position="31"/>
    </location>
</feature>
<evidence type="ECO:0000256" key="1">
    <source>
        <dbReference type="SAM" id="Phobius"/>
    </source>
</evidence>
<keyword evidence="3" id="KW-1185">Reference proteome</keyword>
<dbReference type="EMBL" id="BJYD01000028">
    <property type="protein sequence ID" value="GEN54890.1"/>
    <property type="molecule type" value="Genomic_DNA"/>
</dbReference>
<evidence type="ECO:0000313" key="2">
    <source>
        <dbReference type="EMBL" id="GEN54890.1"/>
    </source>
</evidence>
<dbReference type="Proteomes" id="UP000321886">
    <property type="component" value="Unassembled WGS sequence"/>
</dbReference>
<comment type="caution">
    <text evidence="2">The sequence shown here is derived from an EMBL/GenBank/DDBJ whole genome shotgun (WGS) entry which is preliminary data.</text>
</comment>
<keyword evidence="1" id="KW-1133">Transmembrane helix</keyword>
<dbReference type="AlphaFoldDB" id="A0A511WUP9"/>
<proteinExistence type="predicted"/>
<feature type="transmembrane region" description="Helical" evidence="1">
    <location>
        <begin position="37"/>
        <end position="57"/>
    </location>
</feature>
<accession>A0A511WUP9</accession>
<gene>
    <name evidence="2" type="ORF">HFA01_31520</name>
</gene>
<name>A0A511WUP9_9BACI</name>
<sequence length="68" mass="8027">MDKITKRNKFLTTLAPFYFAAFLIIFWLAIYKVDDRLWSFLTMVIASLAFYPCQVVISNKVQEIKKSE</sequence>
<keyword evidence="1" id="KW-0472">Membrane</keyword>
<evidence type="ECO:0000313" key="3">
    <source>
        <dbReference type="Proteomes" id="UP000321886"/>
    </source>
</evidence>